<dbReference type="HAMAP" id="MF_00527">
    <property type="entry name" value="3MGH"/>
    <property type="match status" value="1"/>
</dbReference>
<dbReference type="FunFam" id="3.10.300.10:FF:000001">
    <property type="entry name" value="Putative 3-methyladenine DNA glycosylase"/>
    <property type="match status" value="1"/>
</dbReference>
<dbReference type="NCBIfam" id="NF002003">
    <property type="entry name" value="PRK00802.1-3"/>
    <property type="match status" value="1"/>
</dbReference>
<keyword evidence="2 5" id="KW-0227">DNA damage</keyword>
<dbReference type="SUPFAM" id="SSF50486">
    <property type="entry name" value="FMT C-terminal domain-like"/>
    <property type="match status" value="1"/>
</dbReference>
<dbReference type="AlphaFoldDB" id="A0AAU7DMB0"/>
<dbReference type="PANTHER" id="PTHR10429:SF0">
    <property type="entry name" value="DNA-3-METHYLADENINE GLYCOSYLASE"/>
    <property type="match status" value="1"/>
</dbReference>
<keyword evidence="3 5" id="KW-0378">Hydrolase</keyword>
<gene>
    <name evidence="6" type="ORF">P8935_06380</name>
</gene>
<dbReference type="Gene3D" id="3.10.300.10">
    <property type="entry name" value="Methylpurine-DNA glycosylase (MPG)"/>
    <property type="match status" value="1"/>
</dbReference>
<keyword evidence="6" id="KW-0326">Glycosidase</keyword>
<dbReference type="Pfam" id="PF02245">
    <property type="entry name" value="Pur_DNA_glyco"/>
    <property type="match status" value="1"/>
</dbReference>
<sequence>MPGRLISRDFFEDSPENVAPRLLGKLLVTRGANGQPLAGRIVEVEAYLGPHHDQPDPAAHTHRGPTPRNLVLFGPAGHAYLYFIYGKYFCANISCEREGLGGGILLRALEPVIGIAEMAKNRGLDKDAPARLISSGPSRLCLALGLTRPLHNGLDVTSSTSPLQVRDDGFAESQCIITPRIGIRHAVDLPLRFALRGHACVSGPRKLAG</sequence>
<dbReference type="NCBIfam" id="TIGR00567">
    <property type="entry name" value="3mg"/>
    <property type="match status" value="1"/>
</dbReference>
<evidence type="ECO:0000256" key="2">
    <source>
        <dbReference type="ARBA" id="ARBA00022763"/>
    </source>
</evidence>
<comment type="similarity">
    <text evidence="1 5">Belongs to the DNA glycosylase MPG family.</text>
</comment>
<evidence type="ECO:0000313" key="6">
    <source>
        <dbReference type="EMBL" id="XBH18938.1"/>
    </source>
</evidence>
<accession>A0AAU7DMB0</accession>
<evidence type="ECO:0000256" key="5">
    <source>
        <dbReference type="HAMAP-Rule" id="MF_00527"/>
    </source>
</evidence>
<evidence type="ECO:0000256" key="1">
    <source>
        <dbReference type="ARBA" id="ARBA00009232"/>
    </source>
</evidence>
<reference evidence="6" key="1">
    <citation type="submission" date="2023-03" db="EMBL/GenBank/DDBJ databases">
        <title>Edaphobacter sp.</title>
        <authorList>
            <person name="Huber K.J."/>
            <person name="Papendorf J."/>
            <person name="Pilke C."/>
            <person name="Bunk B."/>
            <person name="Sproeer C."/>
            <person name="Pester M."/>
        </authorList>
    </citation>
    <scope>NUCLEOTIDE SEQUENCE</scope>
    <source>
        <strain evidence="6">DSM 110680</strain>
    </source>
</reference>
<protein>
    <recommendedName>
        <fullName evidence="5">Putative 3-methyladenine DNA glycosylase</fullName>
        <ecNumber evidence="5">3.2.2.-</ecNumber>
    </recommendedName>
</protein>
<organism evidence="6">
    <name type="scientific">Telmatobacter sp. DSM 110680</name>
    <dbReference type="NCBI Taxonomy" id="3036704"/>
    <lineage>
        <taxon>Bacteria</taxon>
        <taxon>Pseudomonadati</taxon>
        <taxon>Acidobacteriota</taxon>
        <taxon>Terriglobia</taxon>
        <taxon>Terriglobales</taxon>
        <taxon>Acidobacteriaceae</taxon>
        <taxon>Telmatobacter</taxon>
    </lineage>
</organism>
<dbReference type="GO" id="GO:0006284">
    <property type="term" value="P:base-excision repair"/>
    <property type="evidence" value="ECO:0007669"/>
    <property type="project" value="InterPro"/>
</dbReference>
<dbReference type="RefSeq" id="WP_348264156.1">
    <property type="nucleotide sequence ID" value="NZ_CP121196.1"/>
</dbReference>
<evidence type="ECO:0000256" key="4">
    <source>
        <dbReference type="ARBA" id="ARBA00023204"/>
    </source>
</evidence>
<dbReference type="EC" id="3.2.2.-" evidence="5"/>
<evidence type="ECO:0000256" key="3">
    <source>
        <dbReference type="ARBA" id="ARBA00022801"/>
    </source>
</evidence>
<dbReference type="EMBL" id="CP121196">
    <property type="protein sequence ID" value="XBH18938.1"/>
    <property type="molecule type" value="Genomic_DNA"/>
</dbReference>
<proteinExistence type="inferred from homology"/>
<keyword evidence="4 5" id="KW-0234">DNA repair</keyword>
<dbReference type="GO" id="GO:0003905">
    <property type="term" value="F:alkylbase DNA N-glycosylase activity"/>
    <property type="evidence" value="ECO:0007669"/>
    <property type="project" value="InterPro"/>
</dbReference>
<dbReference type="InterPro" id="IPR011034">
    <property type="entry name" value="Formyl_transferase-like_C_sf"/>
</dbReference>
<dbReference type="CDD" id="cd00540">
    <property type="entry name" value="AAG"/>
    <property type="match status" value="1"/>
</dbReference>
<dbReference type="GO" id="GO:0003677">
    <property type="term" value="F:DNA binding"/>
    <property type="evidence" value="ECO:0007669"/>
    <property type="project" value="InterPro"/>
</dbReference>
<name>A0AAU7DMB0_9BACT</name>
<dbReference type="InterPro" id="IPR036995">
    <property type="entry name" value="MPG_sf"/>
</dbReference>
<dbReference type="PANTHER" id="PTHR10429">
    <property type="entry name" value="DNA-3-METHYLADENINE GLYCOSYLASE"/>
    <property type="match status" value="1"/>
</dbReference>
<dbReference type="InterPro" id="IPR003180">
    <property type="entry name" value="MPG"/>
</dbReference>